<evidence type="ECO:0000259" key="2">
    <source>
        <dbReference type="Pfam" id="PF18106"/>
    </source>
</evidence>
<protein>
    <submittedName>
        <fullName evidence="3">Replication initiation factor domain-containing protein</fullName>
    </submittedName>
</protein>
<reference evidence="3 4" key="1">
    <citation type="journal article" date="2024" name="Int. J. Syst. Evol. Microbiol.">
        <title>Proposal of Lactobacillus amylovorus subsp. animalis subsp. nov. and an emended description of Lactobacillus amylovorus.</title>
        <authorList>
            <person name="Yamane K."/>
            <person name="Tanizawa Y."/>
            <person name="Kobayashi H."/>
            <person name="Kamizono T."/>
            <person name="Kojima Y."/>
            <person name="Takagi H."/>
            <person name="Tohno M."/>
        </authorList>
    </citation>
    <scope>NUCLEOTIDE SEQUENCE [LARGE SCALE GENOMIC DNA]</scope>
    <source>
        <strain evidence="3 4">TKL145</strain>
    </source>
</reference>
<sequence length="338" mass="39519">MNMENTALTVSIDWLEFTILNSQLHEVMKTMELKWDNFSKLSKGKFGYNNQIKWSDGSIFIMFTAKDEDVNESTLINPKSGVHVMITGKGCRQYSVNHDLISLIKRLYSLPRVNFSRIDLAIDDFESKIINYDRIHEAAINGHFTSRWSKWDEINSRQTSDNHFLGRTMYFGSQVSEIFCRIYDKTLERKAKSDETEIPKNWTRLEMVYRKERATKLVDFLVNKNMPIGYVLRGTLKHYLRFILPSTDRNKARWRTTAWWEELLSSVDRLQLTVKKEARTIDDMTAWIDQQISPTLSAILKAQEGDLGWLRSILAKGSKRLTQKHKDAINQYLKGMTV</sequence>
<dbReference type="Proteomes" id="UP001437574">
    <property type="component" value="Unassembled WGS sequence"/>
</dbReference>
<organism evidence="3 4">
    <name type="scientific">Lactobacillus amylovorus subsp. animalium</name>
    <dbReference type="NCBI Taxonomy" id="3378536"/>
    <lineage>
        <taxon>Bacteria</taxon>
        <taxon>Bacillati</taxon>
        <taxon>Bacillota</taxon>
        <taxon>Bacilli</taxon>
        <taxon>Lactobacillales</taxon>
        <taxon>Lactobacillaceae</taxon>
        <taxon>Lactobacillus</taxon>
    </lineage>
</organism>
<comment type="caution">
    <text evidence="3">The sequence shown here is derived from an EMBL/GenBank/DDBJ whole genome shotgun (WGS) entry which is preliminary data.</text>
</comment>
<evidence type="ECO:0000259" key="1">
    <source>
        <dbReference type="Pfam" id="PF02486"/>
    </source>
</evidence>
<dbReference type="GO" id="GO:0003743">
    <property type="term" value="F:translation initiation factor activity"/>
    <property type="evidence" value="ECO:0007669"/>
    <property type="project" value="UniProtKB-KW"/>
</dbReference>
<gene>
    <name evidence="3" type="ORF">LATKL145_19630</name>
</gene>
<keyword evidence="3" id="KW-0396">Initiation factor</keyword>
<dbReference type="EMBL" id="BAAAAK010000041">
    <property type="protein sequence ID" value="GAA0043546.1"/>
    <property type="molecule type" value="Genomic_DNA"/>
</dbReference>
<dbReference type="InterPro" id="IPR003491">
    <property type="entry name" value="REP-like_C"/>
</dbReference>
<dbReference type="RefSeq" id="WP_353303421.1">
    <property type="nucleotide sequence ID" value="NZ_BAAAAK010000041.1"/>
</dbReference>
<feature type="domain" description="Replication initiation protein-like C-terminal" evidence="1">
    <location>
        <begin position="113"/>
        <end position="305"/>
    </location>
</feature>
<dbReference type="AlphaFoldDB" id="A0ABC9VRN6"/>
<evidence type="ECO:0000313" key="3">
    <source>
        <dbReference type="EMBL" id="GAA0043546.1"/>
    </source>
</evidence>
<feature type="domain" description="Rolling Circle replication initiation protein N-terminal" evidence="2">
    <location>
        <begin position="10"/>
        <end position="94"/>
    </location>
</feature>
<accession>A0ABC9VRN6</accession>
<dbReference type="InterPro" id="IPR040819">
    <property type="entry name" value="Rol_Rep_N"/>
</dbReference>
<dbReference type="Pfam" id="PF02486">
    <property type="entry name" value="Rep_trans"/>
    <property type="match status" value="1"/>
</dbReference>
<name>A0ABC9VRN6_LACAM</name>
<dbReference type="Pfam" id="PF18106">
    <property type="entry name" value="Rol_Rep_N"/>
    <property type="match status" value="1"/>
</dbReference>
<evidence type="ECO:0000313" key="4">
    <source>
        <dbReference type="Proteomes" id="UP001437574"/>
    </source>
</evidence>
<reference evidence="4" key="2">
    <citation type="submission" date="2024-01" db="EMBL/GenBank/DDBJ databases">
        <title>Draft genome sequence of Lactobacillus amylovorus strain TKL145.</title>
        <authorList>
            <person name="Tohno M."/>
            <person name="Tanizawa Y."/>
        </authorList>
    </citation>
    <scope>NUCLEOTIDE SEQUENCE [LARGE SCALE GENOMIC DNA]</scope>
    <source>
        <strain evidence="4">TKL145</strain>
    </source>
</reference>
<proteinExistence type="predicted"/>
<keyword evidence="3" id="KW-0648">Protein biosynthesis</keyword>